<dbReference type="InterPro" id="IPR017905">
    <property type="entry name" value="ERV/ALR_sulphydryl_oxidase"/>
</dbReference>
<dbReference type="Gene3D" id="1.20.120.310">
    <property type="entry name" value="ERV/ALR sulfhydryl oxidase domain"/>
    <property type="match status" value="1"/>
</dbReference>
<dbReference type="InterPro" id="IPR039799">
    <property type="entry name" value="ALR/ERV"/>
</dbReference>
<sequence length="176" mass="19588">MSPPARDGKQTTGSTESRKTSSLPFQSLMKDIEDCDRPACEDTVSALSAAIGRVKNNAGDKRDRRGACPPTSGELGTASWTLLHSMAAWFPDNPTAGDEKKMSSFISAFSTFYPCTYCAEDFQQNIKKSPVRTNSREGLCVWLCEQHNTVNEKLGKPLFQCDIKSLDKRWRKNPRC</sequence>
<organism evidence="9">
    <name type="scientific">Odontella aurita</name>
    <dbReference type="NCBI Taxonomy" id="265563"/>
    <lineage>
        <taxon>Eukaryota</taxon>
        <taxon>Sar</taxon>
        <taxon>Stramenopiles</taxon>
        <taxon>Ochrophyta</taxon>
        <taxon>Bacillariophyta</taxon>
        <taxon>Mediophyceae</taxon>
        <taxon>Biddulphiophycidae</taxon>
        <taxon>Eupodiscales</taxon>
        <taxon>Odontellaceae</taxon>
        <taxon>Odontella</taxon>
    </lineage>
</organism>
<reference evidence="9" key="1">
    <citation type="submission" date="2021-01" db="EMBL/GenBank/DDBJ databases">
        <authorList>
            <person name="Corre E."/>
            <person name="Pelletier E."/>
            <person name="Niang G."/>
            <person name="Scheremetjew M."/>
            <person name="Finn R."/>
            <person name="Kale V."/>
            <person name="Holt S."/>
            <person name="Cochrane G."/>
            <person name="Meng A."/>
            <person name="Brown T."/>
            <person name="Cohen L."/>
        </authorList>
    </citation>
    <scope>NUCLEOTIDE SEQUENCE</scope>
    <source>
        <strain evidence="9">Isolate 1302-5</strain>
    </source>
</reference>
<keyword evidence="3 6" id="KW-0274">FAD</keyword>
<dbReference type="AlphaFoldDB" id="A0A7S4HL73"/>
<evidence type="ECO:0000256" key="7">
    <source>
        <dbReference type="SAM" id="MobiDB-lite"/>
    </source>
</evidence>
<dbReference type="EMBL" id="HBKQ01001999">
    <property type="protein sequence ID" value="CAE2202610.1"/>
    <property type="molecule type" value="Transcribed_RNA"/>
</dbReference>
<keyword evidence="5" id="KW-1015">Disulfide bond</keyword>
<keyword evidence="2 6" id="KW-0285">Flavoprotein</keyword>
<evidence type="ECO:0000256" key="2">
    <source>
        <dbReference type="ARBA" id="ARBA00022630"/>
    </source>
</evidence>
<evidence type="ECO:0000256" key="4">
    <source>
        <dbReference type="ARBA" id="ARBA00023002"/>
    </source>
</evidence>
<dbReference type="GO" id="GO:0005739">
    <property type="term" value="C:mitochondrion"/>
    <property type="evidence" value="ECO:0007669"/>
    <property type="project" value="TreeGrafter"/>
</dbReference>
<dbReference type="InterPro" id="IPR036774">
    <property type="entry name" value="ERV/ALR_sulphydryl_oxid_sf"/>
</dbReference>
<feature type="region of interest" description="Disordered" evidence="7">
    <location>
        <begin position="1"/>
        <end position="25"/>
    </location>
</feature>
<evidence type="ECO:0000313" key="9">
    <source>
        <dbReference type="EMBL" id="CAE2202610.1"/>
    </source>
</evidence>
<comment type="cofactor">
    <cofactor evidence="1 6">
        <name>FAD</name>
        <dbReference type="ChEBI" id="CHEBI:57692"/>
    </cofactor>
</comment>
<dbReference type="GO" id="GO:0050660">
    <property type="term" value="F:flavin adenine dinucleotide binding"/>
    <property type="evidence" value="ECO:0007669"/>
    <property type="project" value="TreeGrafter"/>
</dbReference>
<feature type="compositionally biased region" description="Polar residues" evidence="7">
    <location>
        <begin position="10"/>
        <end position="25"/>
    </location>
</feature>
<dbReference type="PROSITE" id="PS51324">
    <property type="entry name" value="ERV_ALR"/>
    <property type="match status" value="1"/>
</dbReference>
<feature type="domain" description="ERV/ALR sulfhydryl oxidase" evidence="8">
    <location>
        <begin position="68"/>
        <end position="170"/>
    </location>
</feature>
<dbReference type="Pfam" id="PF04777">
    <property type="entry name" value="Evr1_Alr"/>
    <property type="match status" value="1"/>
</dbReference>
<name>A0A7S4HL73_9STRA</name>
<dbReference type="SUPFAM" id="SSF69000">
    <property type="entry name" value="FAD-dependent thiol oxidase"/>
    <property type="match status" value="1"/>
</dbReference>
<evidence type="ECO:0000259" key="8">
    <source>
        <dbReference type="PROSITE" id="PS51324"/>
    </source>
</evidence>
<accession>A0A7S4HL73</accession>
<comment type="catalytic activity">
    <reaction evidence="6">
        <text>2 R'C(R)SH + O2 = R'C(R)S-S(R)CR' + H2O2</text>
        <dbReference type="Rhea" id="RHEA:17357"/>
        <dbReference type="ChEBI" id="CHEBI:15379"/>
        <dbReference type="ChEBI" id="CHEBI:16240"/>
        <dbReference type="ChEBI" id="CHEBI:16520"/>
        <dbReference type="ChEBI" id="CHEBI:17412"/>
        <dbReference type="EC" id="1.8.3.2"/>
    </reaction>
</comment>
<evidence type="ECO:0000256" key="1">
    <source>
        <dbReference type="ARBA" id="ARBA00001974"/>
    </source>
</evidence>
<dbReference type="PANTHER" id="PTHR12645">
    <property type="entry name" value="ALR/ERV"/>
    <property type="match status" value="1"/>
</dbReference>
<proteinExistence type="predicted"/>
<dbReference type="GO" id="GO:0016971">
    <property type="term" value="F:flavin-dependent sulfhydryl oxidase activity"/>
    <property type="evidence" value="ECO:0007669"/>
    <property type="project" value="InterPro"/>
</dbReference>
<dbReference type="PANTHER" id="PTHR12645:SF0">
    <property type="entry name" value="FAD-LINKED SULFHYDRYL OXIDASE ALR"/>
    <property type="match status" value="1"/>
</dbReference>
<evidence type="ECO:0000256" key="6">
    <source>
        <dbReference type="RuleBase" id="RU371123"/>
    </source>
</evidence>
<keyword evidence="4 6" id="KW-0560">Oxidoreductase</keyword>
<evidence type="ECO:0000256" key="3">
    <source>
        <dbReference type="ARBA" id="ARBA00022827"/>
    </source>
</evidence>
<dbReference type="EC" id="1.8.3.2" evidence="6"/>
<gene>
    <name evidence="9" type="ORF">OAUR00152_LOCUS1344</name>
</gene>
<evidence type="ECO:0000256" key="5">
    <source>
        <dbReference type="ARBA" id="ARBA00023157"/>
    </source>
</evidence>
<protein>
    <recommendedName>
        <fullName evidence="6">Sulfhydryl oxidase</fullName>
        <ecNumber evidence="6">1.8.3.2</ecNumber>
    </recommendedName>
</protein>